<protein>
    <submittedName>
        <fullName evidence="2">Uncharacterized protein (DUF433 family)</fullName>
    </submittedName>
</protein>
<dbReference type="InterPro" id="IPR048708">
    <property type="entry name" value="VapB45-like_HTH"/>
</dbReference>
<keyword evidence="3" id="KW-1185">Reference proteome</keyword>
<dbReference type="Pfam" id="PF04255">
    <property type="entry name" value="DUF433"/>
    <property type="match status" value="1"/>
</dbReference>
<evidence type="ECO:0000313" key="2">
    <source>
        <dbReference type="EMBL" id="NYD73359.1"/>
    </source>
</evidence>
<organism evidence="2 3">
    <name type="scientific">Leifsonia soli</name>
    <dbReference type="NCBI Taxonomy" id="582665"/>
    <lineage>
        <taxon>Bacteria</taxon>
        <taxon>Bacillati</taxon>
        <taxon>Actinomycetota</taxon>
        <taxon>Actinomycetes</taxon>
        <taxon>Micrococcales</taxon>
        <taxon>Microbacteriaceae</taxon>
        <taxon>Leifsonia</taxon>
    </lineage>
</organism>
<dbReference type="RefSeq" id="WP_179454905.1">
    <property type="nucleotide sequence ID" value="NZ_BAAAPX010000001.1"/>
</dbReference>
<dbReference type="InterPro" id="IPR007367">
    <property type="entry name" value="DUF433"/>
</dbReference>
<dbReference type="Proteomes" id="UP000589620">
    <property type="component" value="Unassembled WGS sequence"/>
</dbReference>
<reference evidence="2 3" key="1">
    <citation type="submission" date="2020-07" db="EMBL/GenBank/DDBJ databases">
        <title>Sequencing the genomes of 1000 actinobacteria strains.</title>
        <authorList>
            <person name="Klenk H.-P."/>
        </authorList>
    </citation>
    <scope>NUCLEOTIDE SEQUENCE [LARGE SCALE GENOMIC DNA]</scope>
    <source>
        <strain evidence="2 3">DSM 23871</strain>
    </source>
</reference>
<gene>
    <name evidence="2" type="ORF">BJ963_000878</name>
</gene>
<dbReference type="AlphaFoldDB" id="A0A852SWC9"/>
<sequence length="225" mass="25053">MQTQRTDELAYTTPLYSQAEAARIIQAPPTSFTRWAHGQRFKQRQQGRWGESAPLLTGVLAGRGLTVPFNALAEGYIIEAFRRAGLPMARIRPAIEVLRDEIGIDNALLSHRLMTDGAEILIRNGEGDLVVVRNHQGVFKEVVSEFLKSIQYENGYVSLIHLPTFEVVDVVVDPNRNSGHPTIERIGVRVEDVLSRVRAGEALSEVGEDYGLEPRELRSLIIQAA</sequence>
<comment type="caution">
    <text evidence="2">The sequence shown here is derived from an EMBL/GenBank/DDBJ whole genome shotgun (WGS) entry which is preliminary data.</text>
</comment>
<accession>A0A852SWC9</accession>
<dbReference type="Pfam" id="PF21321">
    <property type="entry name" value="HTH_66"/>
    <property type="match status" value="1"/>
</dbReference>
<dbReference type="SUPFAM" id="SSF46689">
    <property type="entry name" value="Homeodomain-like"/>
    <property type="match status" value="1"/>
</dbReference>
<proteinExistence type="predicted"/>
<dbReference type="InterPro" id="IPR009057">
    <property type="entry name" value="Homeodomain-like_sf"/>
</dbReference>
<dbReference type="EMBL" id="JACCBJ010000001">
    <property type="protein sequence ID" value="NYD73359.1"/>
    <property type="molecule type" value="Genomic_DNA"/>
</dbReference>
<evidence type="ECO:0000259" key="1">
    <source>
        <dbReference type="Pfam" id="PF21321"/>
    </source>
</evidence>
<name>A0A852SWC9_9MICO</name>
<evidence type="ECO:0000313" key="3">
    <source>
        <dbReference type="Proteomes" id="UP000589620"/>
    </source>
</evidence>
<feature type="domain" description="Putative antitoxin VapB45-like DNA-binding HTH" evidence="1">
    <location>
        <begin position="14"/>
        <end position="95"/>
    </location>
</feature>